<comment type="caution">
    <text evidence="8">The sequence shown here is derived from an EMBL/GenBank/DDBJ whole genome shotgun (WGS) entry which is preliminary data.</text>
</comment>
<evidence type="ECO:0000256" key="7">
    <source>
        <dbReference type="PROSITE-ProRule" id="PRU01016"/>
    </source>
</evidence>
<evidence type="ECO:0000313" key="8">
    <source>
        <dbReference type="EMBL" id="MCX5570588.1"/>
    </source>
</evidence>
<dbReference type="AlphaFoldDB" id="A0A9X3ILJ5"/>
<dbReference type="GO" id="GO:0009307">
    <property type="term" value="P:DNA restriction-modification system"/>
    <property type="evidence" value="ECO:0007669"/>
    <property type="project" value="UniProtKB-KW"/>
</dbReference>
<keyword evidence="5" id="KW-0680">Restriction system</keyword>
<name>A0A9X3ILJ5_9HYPH</name>
<dbReference type="EC" id="2.1.1.37" evidence="1"/>
<dbReference type="RefSeq" id="WP_266339549.1">
    <property type="nucleotide sequence ID" value="NZ_JAPKNK010000006.1"/>
</dbReference>
<dbReference type="Proteomes" id="UP001144805">
    <property type="component" value="Unassembled WGS sequence"/>
</dbReference>
<proteinExistence type="inferred from homology"/>
<keyword evidence="3 7" id="KW-0808">Transferase</keyword>
<dbReference type="InterPro" id="IPR001525">
    <property type="entry name" value="C5_MeTfrase"/>
</dbReference>
<protein>
    <recommendedName>
        <fullName evidence="1">DNA (cytosine-5-)-methyltransferase</fullName>
        <ecNumber evidence="1">2.1.1.37</ecNumber>
    </recommendedName>
</protein>
<dbReference type="GO" id="GO:0003677">
    <property type="term" value="F:DNA binding"/>
    <property type="evidence" value="ECO:0007669"/>
    <property type="project" value="TreeGrafter"/>
</dbReference>
<keyword evidence="9" id="KW-1185">Reference proteome</keyword>
<sequence>MMEIIVDSFAGGGGASTGIEIALGRSPDIAINHDAEALSMHAANHPDTLHLPHNVWKVDPHAVTAGRPVGLLWASPDCKHFSKAKGGKPVARNIRDLAWVVVRWARQVRPRVIILENVEEFQGWGPLREDGMPCPERKGETFRQWTDELRKLGYKVEWREMRACDYGAPTIRKRLFLIARRDGRPIIWPKPAHGDPKSEAVKSGKLRPWRTAAEIIDWSLPCPSIFLTKEEARAVGAKRPLAEATMARIAKGVQRYVLDAAKPFVVSFRHDQVGRAIDEPLATVTANSFIKRPGGAVPLGLVTPFTAPLTHQGGDRAHSLEEPARTVTAAHRGEAALVAPVLSYAQQGGAVRSPETPLHTITASSKDQNCLVAPHLMTMRNAQKPFNGADEPTHTVTAGGAGLSVVAPHLVPRYGERDGQEPRTMQADGPIGTIVPDSNQGSLAAIHLSRQFGASIGSAADAPVGTITAGGGGKTALVAAFLAQNNYQEPGHDAREPMSTIVAKGSTQSVVSAGILNLKGSDRRDAEIDEPAPTICAGGGHVAEVRAFIAKYYGSTEDGQPVDEPLHTATAKPRFGLVTVEIDGEPYAIVDIGMRMLSPRELFRAQGFPDSYIIDRGADGAPLTKTSQNRMCGNSVCPPMAAALVAANYAVEDVDLPAPSDIGPLFMEAAE</sequence>
<dbReference type="PRINTS" id="PR00105">
    <property type="entry name" value="C5METTRFRASE"/>
</dbReference>
<accession>A0A9X3ILJ5</accession>
<dbReference type="InterPro" id="IPR029063">
    <property type="entry name" value="SAM-dependent_MTases_sf"/>
</dbReference>
<dbReference type="InterPro" id="IPR050390">
    <property type="entry name" value="C5-Methyltransferase"/>
</dbReference>
<gene>
    <name evidence="8" type="ORF">OSH07_15370</name>
</gene>
<dbReference type="PANTHER" id="PTHR10629:SF52">
    <property type="entry name" value="DNA (CYTOSINE-5)-METHYLTRANSFERASE 1"/>
    <property type="match status" value="1"/>
</dbReference>
<evidence type="ECO:0000256" key="4">
    <source>
        <dbReference type="ARBA" id="ARBA00022691"/>
    </source>
</evidence>
<evidence type="ECO:0000256" key="1">
    <source>
        <dbReference type="ARBA" id="ARBA00011975"/>
    </source>
</evidence>
<dbReference type="GO" id="GO:0044027">
    <property type="term" value="P:negative regulation of gene expression via chromosomal CpG island methylation"/>
    <property type="evidence" value="ECO:0007669"/>
    <property type="project" value="TreeGrafter"/>
</dbReference>
<reference evidence="8" key="1">
    <citation type="submission" date="2022-11" db="EMBL/GenBank/DDBJ databases">
        <title>Biodiversity and phylogenetic relationships of bacteria.</title>
        <authorList>
            <person name="Machado R.A.R."/>
            <person name="Bhat A."/>
            <person name="Loulou A."/>
            <person name="Kallel S."/>
        </authorList>
    </citation>
    <scope>NUCLEOTIDE SEQUENCE</scope>
    <source>
        <strain evidence="8">K-TC2</strain>
    </source>
</reference>
<dbReference type="SUPFAM" id="SSF53335">
    <property type="entry name" value="S-adenosyl-L-methionine-dependent methyltransferases"/>
    <property type="match status" value="1"/>
</dbReference>
<evidence type="ECO:0000256" key="2">
    <source>
        <dbReference type="ARBA" id="ARBA00022603"/>
    </source>
</evidence>
<dbReference type="EMBL" id="JAPKNK010000006">
    <property type="protein sequence ID" value="MCX5570588.1"/>
    <property type="molecule type" value="Genomic_DNA"/>
</dbReference>
<dbReference type="Pfam" id="PF00145">
    <property type="entry name" value="DNA_methylase"/>
    <property type="match status" value="2"/>
</dbReference>
<dbReference type="GO" id="GO:0003886">
    <property type="term" value="F:DNA (cytosine-5-)-methyltransferase activity"/>
    <property type="evidence" value="ECO:0007669"/>
    <property type="project" value="UniProtKB-EC"/>
</dbReference>
<comment type="similarity">
    <text evidence="7">Belongs to the class I-like SAM-binding methyltransferase superfamily. C5-methyltransferase family.</text>
</comment>
<dbReference type="Gene3D" id="3.90.120.10">
    <property type="entry name" value="DNA Methylase, subunit A, domain 2"/>
    <property type="match status" value="1"/>
</dbReference>
<evidence type="ECO:0000256" key="5">
    <source>
        <dbReference type="ARBA" id="ARBA00022747"/>
    </source>
</evidence>
<evidence type="ECO:0000313" key="9">
    <source>
        <dbReference type="Proteomes" id="UP001144805"/>
    </source>
</evidence>
<dbReference type="GO" id="GO:0032259">
    <property type="term" value="P:methylation"/>
    <property type="evidence" value="ECO:0007669"/>
    <property type="project" value="UniProtKB-KW"/>
</dbReference>
<feature type="active site" evidence="7">
    <location>
        <position position="78"/>
    </location>
</feature>
<organism evidence="8 9">
    <name type="scientific">Kaistia nematophila</name>
    <dbReference type="NCBI Taxonomy" id="2994654"/>
    <lineage>
        <taxon>Bacteria</taxon>
        <taxon>Pseudomonadati</taxon>
        <taxon>Pseudomonadota</taxon>
        <taxon>Alphaproteobacteria</taxon>
        <taxon>Hyphomicrobiales</taxon>
        <taxon>Kaistiaceae</taxon>
        <taxon>Kaistia</taxon>
    </lineage>
</organism>
<dbReference type="PANTHER" id="PTHR10629">
    <property type="entry name" value="CYTOSINE-SPECIFIC METHYLTRANSFERASE"/>
    <property type="match status" value="1"/>
</dbReference>
<keyword evidence="4 7" id="KW-0949">S-adenosyl-L-methionine</keyword>
<evidence type="ECO:0000256" key="3">
    <source>
        <dbReference type="ARBA" id="ARBA00022679"/>
    </source>
</evidence>
<keyword evidence="2 7" id="KW-0489">Methyltransferase</keyword>
<evidence type="ECO:0000256" key="6">
    <source>
        <dbReference type="ARBA" id="ARBA00047422"/>
    </source>
</evidence>
<comment type="catalytic activity">
    <reaction evidence="6">
        <text>a 2'-deoxycytidine in DNA + S-adenosyl-L-methionine = a 5-methyl-2'-deoxycytidine in DNA + S-adenosyl-L-homocysteine + H(+)</text>
        <dbReference type="Rhea" id="RHEA:13681"/>
        <dbReference type="Rhea" id="RHEA-COMP:11369"/>
        <dbReference type="Rhea" id="RHEA-COMP:11370"/>
        <dbReference type="ChEBI" id="CHEBI:15378"/>
        <dbReference type="ChEBI" id="CHEBI:57856"/>
        <dbReference type="ChEBI" id="CHEBI:59789"/>
        <dbReference type="ChEBI" id="CHEBI:85452"/>
        <dbReference type="ChEBI" id="CHEBI:85454"/>
        <dbReference type="EC" id="2.1.1.37"/>
    </reaction>
</comment>
<dbReference type="Gene3D" id="3.40.50.150">
    <property type="entry name" value="Vaccinia Virus protein VP39"/>
    <property type="match status" value="1"/>
</dbReference>
<dbReference type="PROSITE" id="PS51679">
    <property type="entry name" value="SAM_MT_C5"/>
    <property type="match status" value="1"/>
</dbReference>